<accession>A0A212IYY3</accession>
<dbReference type="EMBL" id="FLUM01000001">
    <property type="protein sequence ID" value="SBV92402.1"/>
    <property type="molecule type" value="Genomic_DNA"/>
</dbReference>
<proteinExistence type="predicted"/>
<feature type="transmembrane region" description="Helical" evidence="1">
    <location>
        <begin position="55"/>
        <end position="76"/>
    </location>
</feature>
<feature type="transmembrane region" description="Helical" evidence="1">
    <location>
        <begin position="5"/>
        <end position="23"/>
    </location>
</feature>
<protein>
    <submittedName>
        <fullName evidence="2">Uncharacterized protein</fullName>
    </submittedName>
</protein>
<sequence length="82" mass="9367">MIKKIFGIIFLIFAFIISITEIIRLPEVIGNIIGPIKMFSGELNDYETGLTLGHFIGQMFIIVLVSILILFGIKWIKRKNIE</sequence>
<keyword evidence="1" id="KW-0472">Membrane</keyword>
<name>A0A212IYY3_9BACT</name>
<evidence type="ECO:0000256" key="1">
    <source>
        <dbReference type="SAM" id="Phobius"/>
    </source>
</evidence>
<organism evidence="2">
    <name type="scientific">uncultured Dysgonomonas sp</name>
    <dbReference type="NCBI Taxonomy" id="206096"/>
    <lineage>
        <taxon>Bacteria</taxon>
        <taxon>Pseudomonadati</taxon>
        <taxon>Bacteroidota</taxon>
        <taxon>Bacteroidia</taxon>
        <taxon>Bacteroidales</taxon>
        <taxon>Dysgonomonadaceae</taxon>
        <taxon>Dysgonomonas</taxon>
        <taxon>environmental samples</taxon>
    </lineage>
</organism>
<gene>
    <name evidence="2" type="ORF">KL86DYS1_10600</name>
</gene>
<dbReference type="AlphaFoldDB" id="A0A212IYY3"/>
<keyword evidence="1" id="KW-1133">Transmembrane helix</keyword>
<reference evidence="2" key="1">
    <citation type="submission" date="2016-04" db="EMBL/GenBank/DDBJ databases">
        <authorList>
            <person name="Evans L.H."/>
            <person name="Alamgir A."/>
            <person name="Owens N."/>
            <person name="Weber N.D."/>
            <person name="Virtaneva K."/>
            <person name="Barbian K."/>
            <person name="Babar A."/>
            <person name="Rosenke K."/>
        </authorList>
    </citation>
    <scope>NUCLEOTIDE SEQUENCE</scope>
    <source>
        <strain evidence="2">86-1</strain>
    </source>
</reference>
<evidence type="ECO:0000313" key="2">
    <source>
        <dbReference type="EMBL" id="SBV92402.1"/>
    </source>
</evidence>
<keyword evidence="1" id="KW-0812">Transmembrane</keyword>
<dbReference type="RefSeq" id="WP_296938495.1">
    <property type="nucleotide sequence ID" value="NZ_LT599032.1"/>
</dbReference>